<dbReference type="Pfam" id="PF00551">
    <property type="entry name" value="Formyl_trans_N"/>
    <property type="match status" value="1"/>
</dbReference>
<gene>
    <name evidence="7" type="ORF">Bathy05g03210</name>
</gene>
<evidence type="ECO:0000259" key="6">
    <source>
        <dbReference type="Pfam" id="PF00551"/>
    </source>
</evidence>
<dbReference type="SUPFAM" id="SSF53328">
    <property type="entry name" value="Formyltransferase"/>
    <property type="match status" value="1"/>
</dbReference>
<name>K8EEN9_9CHLO</name>
<dbReference type="PANTHER" id="PTHR43369:SF2">
    <property type="entry name" value="PHOSPHORIBOSYLGLYCINAMIDE FORMYLTRANSFERASE"/>
    <property type="match status" value="1"/>
</dbReference>
<dbReference type="GO" id="GO:0004644">
    <property type="term" value="F:phosphoribosylglycinamide formyltransferase activity"/>
    <property type="evidence" value="ECO:0007669"/>
    <property type="project" value="UniProtKB-EC"/>
</dbReference>
<dbReference type="InterPro" id="IPR036477">
    <property type="entry name" value="Formyl_transf_N_sf"/>
</dbReference>
<feature type="compositionally biased region" description="Basic residues" evidence="5">
    <location>
        <begin position="74"/>
        <end position="86"/>
    </location>
</feature>
<dbReference type="GO" id="GO:0009507">
    <property type="term" value="C:chloroplast"/>
    <property type="evidence" value="ECO:0007669"/>
    <property type="project" value="TreeGrafter"/>
</dbReference>
<dbReference type="GO" id="GO:0006189">
    <property type="term" value="P:'de novo' IMP biosynthetic process"/>
    <property type="evidence" value="ECO:0007669"/>
    <property type="project" value="InterPro"/>
</dbReference>
<dbReference type="PANTHER" id="PTHR43369">
    <property type="entry name" value="PHOSPHORIBOSYLGLYCINAMIDE FORMYLTRANSFERASE"/>
    <property type="match status" value="1"/>
</dbReference>
<reference evidence="7 8" key="1">
    <citation type="submission" date="2011-10" db="EMBL/GenBank/DDBJ databases">
        <authorList>
            <person name="Genoscope - CEA"/>
        </authorList>
    </citation>
    <scope>NUCLEOTIDE SEQUENCE [LARGE SCALE GENOMIC DNA]</scope>
    <source>
        <strain evidence="7 8">RCC 1105</strain>
    </source>
</reference>
<dbReference type="HAMAP" id="MF_01930">
    <property type="entry name" value="PurN"/>
    <property type="match status" value="1"/>
</dbReference>
<dbReference type="eggNOG" id="KOG3076">
    <property type="taxonomic scope" value="Eukaryota"/>
</dbReference>
<evidence type="ECO:0000313" key="7">
    <source>
        <dbReference type="EMBL" id="CCO16582.1"/>
    </source>
</evidence>
<dbReference type="AlphaFoldDB" id="K8EEN9"/>
<dbReference type="NCBIfam" id="TIGR00639">
    <property type="entry name" value="PurN"/>
    <property type="match status" value="1"/>
</dbReference>
<dbReference type="Gene3D" id="3.40.50.170">
    <property type="entry name" value="Formyl transferase, N-terminal domain"/>
    <property type="match status" value="1"/>
</dbReference>
<dbReference type="RefSeq" id="XP_007513024.1">
    <property type="nucleotide sequence ID" value="XM_007512962.1"/>
</dbReference>
<dbReference type="KEGG" id="bpg:Bathy05g03210"/>
<accession>K8EEN9</accession>
<evidence type="ECO:0000313" key="8">
    <source>
        <dbReference type="Proteomes" id="UP000198341"/>
    </source>
</evidence>
<dbReference type="GeneID" id="19015824"/>
<feature type="region of interest" description="Disordered" evidence="5">
    <location>
        <begin position="58"/>
        <end position="88"/>
    </location>
</feature>
<dbReference type="OrthoDB" id="2018833at2759"/>
<keyword evidence="3" id="KW-0808">Transferase</keyword>
<dbReference type="Proteomes" id="UP000198341">
    <property type="component" value="Chromosome 5"/>
</dbReference>
<evidence type="ECO:0000256" key="2">
    <source>
        <dbReference type="ARBA" id="ARBA00012254"/>
    </source>
</evidence>
<dbReference type="EC" id="2.1.2.2" evidence="2"/>
<evidence type="ECO:0000256" key="4">
    <source>
        <dbReference type="ARBA" id="ARBA00022755"/>
    </source>
</evidence>
<dbReference type="STRING" id="41875.K8EEN9"/>
<evidence type="ECO:0000256" key="1">
    <source>
        <dbReference type="ARBA" id="ARBA00005054"/>
    </source>
</evidence>
<keyword evidence="4" id="KW-0658">Purine biosynthesis</keyword>
<dbReference type="InterPro" id="IPR004607">
    <property type="entry name" value="GART"/>
</dbReference>
<dbReference type="EMBL" id="FO082274">
    <property type="protein sequence ID" value="CCO16582.1"/>
    <property type="molecule type" value="Genomic_DNA"/>
</dbReference>
<feature type="region of interest" description="Disordered" evidence="5">
    <location>
        <begin position="18"/>
        <end position="43"/>
    </location>
</feature>
<organism evidence="7 8">
    <name type="scientific">Bathycoccus prasinos</name>
    <dbReference type="NCBI Taxonomy" id="41875"/>
    <lineage>
        <taxon>Eukaryota</taxon>
        <taxon>Viridiplantae</taxon>
        <taxon>Chlorophyta</taxon>
        <taxon>Mamiellophyceae</taxon>
        <taxon>Mamiellales</taxon>
        <taxon>Bathycoccaceae</taxon>
        <taxon>Bathycoccus</taxon>
    </lineage>
</organism>
<feature type="domain" description="Formyl transferase N-terminal" evidence="6">
    <location>
        <begin position="86"/>
        <end position="274"/>
    </location>
</feature>
<proteinExistence type="inferred from homology"/>
<evidence type="ECO:0000256" key="3">
    <source>
        <dbReference type="ARBA" id="ARBA00022679"/>
    </source>
</evidence>
<evidence type="ECO:0000256" key="5">
    <source>
        <dbReference type="SAM" id="MobiDB-lite"/>
    </source>
</evidence>
<sequence>MTSSSFSSCASCFLQNHQGVGGGRCSRRTSRQSRPSSSSSRRQRRVLFLRVCAAQRTSGNDDDLDEDEDATKTKQQHQRNEKKPKKNIAVFISGGGSNMRAVHAACETGEIHGQISLVVTSSYNAGGVEWAMDRDVPVLLYPGGKDLEESERISPSELNEFLKNEYKIDVVLLAGYLRLIPPELCRTFENKMLNIHPALLPAFGGRGMHGAKVHEAVVNSGARFTGPTVHFVNENFDEGKIVAQRIIGIDPSWTAEEVARRVLKEEHEVFPEVVAALCDDRIEFRETDGVGVIIDKMDSNKRY</sequence>
<protein>
    <recommendedName>
        <fullName evidence="2">phosphoribosylglycinamide formyltransferase 1</fullName>
        <ecNumber evidence="2">2.1.2.2</ecNumber>
    </recommendedName>
</protein>
<feature type="compositionally biased region" description="Acidic residues" evidence="5">
    <location>
        <begin position="60"/>
        <end position="69"/>
    </location>
</feature>
<dbReference type="InterPro" id="IPR002376">
    <property type="entry name" value="Formyl_transf_N"/>
</dbReference>
<comment type="pathway">
    <text evidence="1">Purine metabolism; IMP biosynthesis via de novo pathway; N(2)-formyl-N(1)-(5-phospho-D-ribosyl)glycinamide from N(1)-(5-phospho-D-ribosyl)glycinamide (10-formyl THF route): step 1/1.</text>
</comment>
<dbReference type="CDD" id="cd08645">
    <property type="entry name" value="FMT_core_GART"/>
    <property type="match status" value="1"/>
</dbReference>
<keyword evidence="8" id="KW-1185">Reference proteome</keyword>